<comment type="caution">
    <text evidence="3">The sequence shown here is derived from an EMBL/GenBank/DDBJ whole genome shotgun (WGS) entry which is preliminary data.</text>
</comment>
<keyword evidence="2" id="KW-0812">Transmembrane</keyword>
<sequence>MLQLQITQEKVRQLAADEGKKLIDNAELLRQEIDELQRQTLSRSDEAFDHVLEDFNSKADQLTELLRQSREEQEANNKAFSEWERSVAIRRSQGLFFKSLHNLKAQQRSSMPREDKEAVDRTMRKLNASSRQADKRRPLLTNISGGLAVLLAITAATDAWQDPSMLWRSALYGLLAIMFGASFLSGRSMQQ</sequence>
<protein>
    <submittedName>
        <fullName evidence="3">Uncharacterized protein</fullName>
    </submittedName>
</protein>
<keyword evidence="2" id="KW-1133">Transmembrane helix</keyword>
<dbReference type="AlphaFoldDB" id="A0AAW1NLT2"/>
<dbReference type="PANTHER" id="PTHR35731">
    <property type="entry name" value="8-AMINO-7-OXONONANOATE SYNTHASE"/>
    <property type="match status" value="1"/>
</dbReference>
<keyword evidence="4" id="KW-1185">Reference proteome</keyword>
<accession>A0AAW1NLT2</accession>
<feature type="transmembrane region" description="Helical" evidence="2">
    <location>
        <begin position="166"/>
        <end position="186"/>
    </location>
</feature>
<feature type="transmembrane region" description="Helical" evidence="2">
    <location>
        <begin position="139"/>
        <end position="160"/>
    </location>
</feature>
<keyword evidence="1" id="KW-0175">Coiled coil</keyword>
<name>A0AAW1NLT2_9CHLO</name>
<dbReference type="Proteomes" id="UP001465755">
    <property type="component" value="Unassembled WGS sequence"/>
</dbReference>
<proteinExistence type="predicted"/>
<evidence type="ECO:0000313" key="4">
    <source>
        <dbReference type="Proteomes" id="UP001465755"/>
    </source>
</evidence>
<evidence type="ECO:0000256" key="1">
    <source>
        <dbReference type="SAM" id="Coils"/>
    </source>
</evidence>
<dbReference type="EMBL" id="JALJOQ010000213">
    <property type="protein sequence ID" value="KAK9789198.1"/>
    <property type="molecule type" value="Genomic_DNA"/>
</dbReference>
<dbReference type="PANTHER" id="PTHR35731:SF1">
    <property type="entry name" value="8-AMINO-7-OXONONANOATE SYNTHASE"/>
    <property type="match status" value="1"/>
</dbReference>
<evidence type="ECO:0000313" key="3">
    <source>
        <dbReference type="EMBL" id="KAK9789198.1"/>
    </source>
</evidence>
<keyword evidence="2" id="KW-0472">Membrane</keyword>
<feature type="coiled-coil region" evidence="1">
    <location>
        <begin position="19"/>
        <end position="72"/>
    </location>
</feature>
<organism evidence="3 4">
    <name type="scientific">Symbiochloris irregularis</name>
    <dbReference type="NCBI Taxonomy" id="706552"/>
    <lineage>
        <taxon>Eukaryota</taxon>
        <taxon>Viridiplantae</taxon>
        <taxon>Chlorophyta</taxon>
        <taxon>core chlorophytes</taxon>
        <taxon>Trebouxiophyceae</taxon>
        <taxon>Trebouxiales</taxon>
        <taxon>Trebouxiaceae</taxon>
        <taxon>Symbiochloris</taxon>
    </lineage>
</organism>
<evidence type="ECO:0000256" key="2">
    <source>
        <dbReference type="SAM" id="Phobius"/>
    </source>
</evidence>
<reference evidence="3 4" key="1">
    <citation type="journal article" date="2024" name="Nat. Commun.">
        <title>Phylogenomics reveals the evolutionary origins of lichenization in chlorophyte algae.</title>
        <authorList>
            <person name="Puginier C."/>
            <person name="Libourel C."/>
            <person name="Otte J."/>
            <person name="Skaloud P."/>
            <person name="Haon M."/>
            <person name="Grisel S."/>
            <person name="Petersen M."/>
            <person name="Berrin J.G."/>
            <person name="Delaux P.M."/>
            <person name="Dal Grande F."/>
            <person name="Keller J."/>
        </authorList>
    </citation>
    <scope>NUCLEOTIDE SEQUENCE [LARGE SCALE GENOMIC DNA]</scope>
    <source>
        <strain evidence="3 4">SAG 2036</strain>
    </source>
</reference>
<gene>
    <name evidence="3" type="ORF">WJX73_003399</name>
</gene>